<evidence type="ECO:0000313" key="3">
    <source>
        <dbReference type="EMBL" id="QJA82861.1"/>
    </source>
</evidence>
<proteinExistence type="predicted"/>
<sequence length="414" mass="46509">MPWPYSFPYTFPILWIKPLTGPFLLQVLVAFASDPFDAMPVWTDITGDVRRVMIKRGRQTQLDRMEAGTAIIELKNFHGNYWPLNATSPHYPYVKPNKLVQIRSAYNGVPYYLYTGFAESWKPSWLSASGGQKALMRLQCADLIKRLARYDLNTAGYAQELSGTRVGNVLDDVGWPAGARDLDIGQSQMQATGAIADKKAMSHLFTVQDSELGIIYVAGNGDVQFEDRYHRLKAPHTVSQAIFGDDLGENYYHDVEPDYDDQFIYNDIRITRDGGTQQPASDAPSKTAYGPNTYSKTGLLMTTDNEALDQAQYLLKMFKDPLLRPSTLKILGERDPANLWPKLLGYDISTRITLRLNQATIDKDFFIEGVTHDINVKDGTWGVSWELSNVDEQQYWALGVAGLGELGVATYLAY</sequence>
<evidence type="ECO:0000313" key="4">
    <source>
        <dbReference type="EMBL" id="QJI00061.1"/>
    </source>
</evidence>
<protein>
    <submittedName>
        <fullName evidence="1">Putative tail protein</fullName>
    </submittedName>
</protein>
<evidence type="ECO:0000313" key="2">
    <source>
        <dbReference type="EMBL" id="QJA65343.1"/>
    </source>
</evidence>
<reference evidence="1" key="1">
    <citation type="submission" date="2020-03" db="EMBL/GenBank/DDBJ databases">
        <title>The deep terrestrial virosphere.</title>
        <authorList>
            <person name="Holmfeldt K."/>
            <person name="Nilsson E."/>
            <person name="Simone D."/>
            <person name="Lopez-Fernandez M."/>
            <person name="Wu X."/>
            <person name="de Brujin I."/>
            <person name="Lundin D."/>
            <person name="Andersson A."/>
            <person name="Bertilsson S."/>
            <person name="Dopson M."/>
        </authorList>
    </citation>
    <scope>NUCLEOTIDE SEQUENCE</scope>
    <source>
        <strain evidence="3">MM415A00356</strain>
        <strain evidence="2">MM415B00404</strain>
        <strain evidence="1">TM448A01405</strain>
        <strain evidence="4">TM448B01815</strain>
    </source>
</reference>
<dbReference type="EMBL" id="MT144143">
    <property type="protein sequence ID" value="QJA49575.1"/>
    <property type="molecule type" value="Genomic_DNA"/>
</dbReference>
<accession>A0A6H1ZQL9</accession>
<name>A0A6H1ZQL9_9ZZZZ</name>
<dbReference type="EMBL" id="MT144826">
    <property type="protein sequence ID" value="QJI00061.1"/>
    <property type="molecule type" value="Genomic_DNA"/>
</dbReference>
<dbReference type="EMBL" id="MT142498">
    <property type="protein sequence ID" value="QJA82861.1"/>
    <property type="molecule type" value="Genomic_DNA"/>
</dbReference>
<evidence type="ECO:0000313" key="1">
    <source>
        <dbReference type="EMBL" id="QJA49575.1"/>
    </source>
</evidence>
<dbReference type="EMBL" id="MT141536">
    <property type="protein sequence ID" value="QJA65343.1"/>
    <property type="molecule type" value="Genomic_DNA"/>
</dbReference>
<dbReference type="AlphaFoldDB" id="A0A6H1ZQL9"/>
<gene>
    <name evidence="3" type="ORF">MM415A00356_0010</name>
    <name evidence="2" type="ORF">MM415B00404_0045</name>
    <name evidence="1" type="ORF">TM448A01405_0014</name>
    <name evidence="4" type="ORF">TM448B01815_0002</name>
</gene>
<organism evidence="1">
    <name type="scientific">viral metagenome</name>
    <dbReference type="NCBI Taxonomy" id="1070528"/>
    <lineage>
        <taxon>unclassified sequences</taxon>
        <taxon>metagenomes</taxon>
        <taxon>organismal metagenomes</taxon>
    </lineage>
</organism>